<reference evidence="3" key="1">
    <citation type="submission" date="2023-07" db="EMBL/GenBank/DDBJ databases">
        <authorList>
            <person name="Stuckert A."/>
        </authorList>
    </citation>
    <scope>NUCLEOTIDE SEQUENCE</scope>
</reference>
<dbReference type="Pfam" id="PF00651">
    <property type="entry name" value="BTB"/>
    <property type="match status" value="1"/>
</dbReference>
<keyword evidence="4" id="KW-1185">Reference proteome</keyword>
<dbReference type="PANTHER" id="PTHR46105">
    <property type="entry name" value="AGAP004733-PA"/>
    <property type="match status" value="1"/>
</dbReference>
<dbReference type="InterPro" id="IPR000210">
    <property type="entry name" value="BTB/POZ_dom"/>
</dbReference>
<feature type="compositionally biased region" description="Polar residues" evidence="1">
    <location>
        <begin position="286"/>
        <end position="301"/>
    </location>
</feature>
<dbReference type="Proteomes" id="UP001176940">
    <property type="component" value="Unassembled WGS sequence"/>
</dbReference>
<evidence type="ECO:0000313" key="4">
    <source>
        <dbReference type="Proteomes" id="UP001176940"/>
    </source>
</evidence>
<feature type="region of interest" description="Disordered" evidence="1">
    <location>
        <begin position="234"/>
        <end position="275"/>
    </location>
</feature>
<dbReference type="SUPFAM" id="SSF54695">
    <property type="entry name" value="POZ domain"/>
    <property type="match status" value="1"/>
</dbReference>
<dbReference type="PANTHER" id="PTHR46105:SF8">
    <property type="entry name" value="TRANSCRIPTION REGULATOR PROTEIN BACH2"/>
    <property type="match status" value="1"/>
</dbReference>
<evidence type="ECO:0000313" key="3">
    <source>
        <dbReference type="EMBL" id="CAJ0935255.1"/>
    </source>
</evidence>
<gene>
    <name evidence="3" type="ORF">RIMI_LOCUS6273078</name>
</gene>
<dbReference type="Gene3D" id="3.30.710.10">
    <property type="entry name" value="Potassium Channel Kv1.1, Chain A"/>
    <property type="match status" value="1"/>
</dbReference>
<feature type="compositionally biased region" description="Polar residues" evidence="1">
    <location>
        <begin position="545"/>
        <end position="559"/>
    </location>
</feature>
<comment type="caution">
    <text evidence="3">The sequence shown here is derived from an EMBL/GenBank/DDBJ whole genome shotgun (WGS) entry which is preliminary data.</text>
</comment>
<organism evidence="3 4">
    <name type="scientific">Ranitomeya imitator</name>
    <name type="common">mimic poison frog</name>
    <dbReference type="NCBI Taxonomy" id="111125"/>
    <lineage>
        <taxon>Eukaryota</taxon>
        <taxon>Metazoa</taxon>
        <taxon>Chordata</taxon>
        <taxon>Craniata</taxon>
        <taxon>Vertebrata</taxon>
        <taxon>Euteleostomi</taxon>
        <taxon>Amphibia</taxon>
        <taxon>Batrachia</taxon>
        <taxon>Anura</taxon>
        <taxon>Neobatrachia</taxon>
        <taxon>Hyloidea</taxon>
        <taxon>Dendrobatidae</taxon>
        <taxon>Dendrobatinae</taxon>
        <taxon>Ranitomeya</taxon>
    </lineage>
</organism>
<evidence type="ECO:0000259" key="2">
    <source>
        <dbReference type="Pfam" id="PF00651"/>
    </source>
</evidence>
<accession>A0ABN9L7L6</accession>
<sequence length="573" mass="63135">MTSRSCDRDVITGPAPIPTLGPEAAGCTARRARTSTEACFYLLLEALRSKGVHRRAVSFGTVTARGFGPLLQFAYTAKLLLSRENIQEVIQCAEFLRMHNLEDSCFRFLQSQLLNNEDGLFLCKKDTSCQSVHNETFDCEEETMESETSKISCPKERMHHEPFNFGSGEKAADINEVMLANSNMQRENKESLDKDPIIRYPRYKKYQLACTKNVYNTSHSTSGFTSTFNEHNSEIGLKSGLPLNQIKSEPRDDDNDEESVTLCLSGDENDIRDKEGDVEMVRKQPSPVSIDTPKSVSSPSNLRTFFSRTKGGEFPDLPGTSQQRFVRSPSCPVEKGATQGDHKTEYNPFTGNYELSCEPHEDSSNFLMASPLRGSGSDLASKHEMELDRRSVIFSSSACDQISTPVQSYSGVSCLDKEFSEHVPKGLWAGASQSLPSSHTFSHSGLITDPLPGRLRPNTSCPVPIKVCPRSPPLETRTRTSSSCSSYSYAEDGSGGSPCSLPLLEFSSSPCSQGPRFPSTDHQEACSMADSIYNQVRPQIKCEQSYGTNSSDESGSFSEADSESCPVQDRGHE</sequence>
<feature type="domain" description="BTB" evidence="2">
    <location>
        <begin position="54"/>
        <end position="112"/>
    </location>
</feature>
<feature type="non-terminal residue" evidence="3">
    <location>
        <position position="573"/>
    </location>
</feature>
<feature type="region of interest" description="Disordered" evidence="1">
    <location>
        <begin position="308"/>
        <end position="347"/>
    </location>
</feature>
<protein>
    <recommendedName>
        <fullName evidence="2">BTB domain-containing protein</fullName>
    </recommendedName>
</protein>
<name>A0ABN9L7L6_9NEOB</name>
<evidence type="ECO:0000256" key="1">
    <source>
        <dbReference type="SAM" id="MobiDB-lite"/>
    </source>
</evidence>
<dbReference type="InterPro" id="IPR050457">
    <property type="entry name" value="ZnFinger_BTB_dom_contain"/>
</dbReference>
<proteinExistence type="predicted"/>
<feature type="region of interest" description="Disordered" evidence="1">
    <location>
        <begin position="543"/>
        <end position="573"/>
    </location>
</feature>
<dbReference type="InterPro" id="IPR011333">
    <property type="entry name" value="SKP1/BTB/POZ_sf"/>
</dbReference>
<dbReference type="EMBL" id="CAUEEQ010011155">
    <property type="protein sequence ID" value="CAJ0935255.1"/>
    <property type="molecule type" value="Genomic_DNA"/>
</dbReference>
<feature type="region of interest" description="Disordered" evidence="1">
    <location>
        <begin position="282"/>
        <end position="301"/>
    </location>
</feature>